<sequence>LTVALGPRWMDNGNYKPTLSIPKKSRGLTSGPKVSKTSVTMEEIGFFYLLQVSKVASPPSQGSFHPLFC</sequence>
<name>A0A0K2TNC7_LEPSM</name>
<evidence type="ECO:0000313" key="1">
    <source>
        <dbReference type="EMBL" id="CDW27578.1"/>
    </source>
</evidence>
<protein>
    <submittedName>
        <fullName evidence="1">Uncharacterized protein</fullName>
    </submittedName>
</protein>
<accession>A0A0K2TNC7</accession>
<proteinExistence type="predicted"/>
<reference evidence="1" key="1">
    <citation type="submission" date="2014-05" db="EMBL/GenBank/DDBJ databases">
        <authorList>
            <person name="Chronopoulou M."/>
        </authorList>
    </citation>
    <scope>NUCLEOTIDE SEQUENCE</scope>
    <source>
        <tissue evidence="1">Whole organism</tissue>
    </source>
</reference>
<feature type="non-terminal residue" evidence="1">
    <location>
        <position position="1"/>
    </location>
</feature>
<dbReference type="AlphaFoldDB" id="A0A0K2TNC7"/>
<dbReference type="EMBL" id="HACA01010217">
    <property type="protein sequence ID" value="CDW27578.1"/>
    <property type="molecule type" value="Transcribed_RNA"/>
</dbReference>
<organism evidence="1">
    <name type="scientific">Lepeophtheirus salmonis</name>
    <name type="common">Salmon louse</name>
    <name type="synonym">Caligus salmonis</name>
    <dbReference type="NCBI Taxonomy" id="72036"/>
    <lineage>
        <taxon>Eukaryota</taxon>
        <taxon>Metazoa</taxon>
        <taxon>Ecdysozoa</taxon>
        <taxon>Arthropoda</taxon>
        <taxon>Crustacea</taxon>
        <taxon>Multicrustacea</taxon>
        <taxon>Hexanauplia</taxon>
        <taxon>Copepoda</taxon>
        <taxon>Siphonostomatoida</taxon>
        <taxon>Caligidae</taxon>
        <taxon>Lepeophtheirus</taxon>
    </lineage>
</organism>